<accession>A0ABS4XXV6</accession>
<proteinExistence type="predicted"/>
<dbReference type="Gene3D" id="3.30.230.10">
    <property type="match status" value="1"/>
</dbReference>
<dbReference type="Pfam" id="PF00288">
    <property type="entry name" value="GHMP_kinases_N"/>
    <property type="match status" value="1"/>
</dbReference>
<organism evidence="4 5">
    <name type="scientific">Streptomyces syringium</name>
    <dbReference type="NCBI Taxonomy" id="76729"/>
    <lineage>
        <taxon>Bacteria</taxon>
        <taxon>Bacillati</taxon>
        <taxon>Actinomycetota</taxon>
        <taxon>Actinomycetes</taxon>
        <taxon>Kitasatosporales</taxon>
        <taxon>Streptomycetaceae</taxon>
        <taxon>Streptomyces</taxon>
    </lineage>
</organism>
<dbReference type="InterPro" id="IPR014721">
    <property type="entry name" value="Ribsml_uS5_D2-typ_fold_subgr"/>
</dbReference>
<dbReference type="Proteomes" id="UP001519291">
    <property type="component" value="Unassembled WGS sequence"/>
</dbReference>
<keyword evidence="5" id="KW-1185">Reference proteome</keyword>
<feature type="region of interest" description="Disordered" evidence="2">
    <location>
        <begin position="1"/>
        <end position="21"/>
    </location>
</feature>
<dbReference type="InterPro" id="IPR006204">
    <property type="entry name" value="GHMP_kinase_N_dom"/>
</dbReference>
<feature type="domain" description="GHMP kinase N-terminal" evidence="3">
    <location>
        <begin position="82"/>
        <end position="141"/>
    </location>
</feature>
<comment type="caution">
    <text evidence="4">The sequence shown here is derived from an EMBL/GenBank/DDBJ whole genome shotgun (WGS) entry which is preliminary data.</text>
</comment>
<dbReference type="GeneID" id="91567685"/>
<dbReference type="PIRSF" id="PIRSF033887">
    <property type="entry name" value="PduX"/>
    <property type="match status" value="1"/>
</dbReference>
<feature type="compositionally biased region" description="Basic and acidic residues" evidence="2">
    <location>
        <begin position="327"/>
        <end position="342"/>
    </location>
</feature>
<keyword evidence="1" id="KW-0418">Kinase</keyword>
<dbReference type="RefSeq" id="WP_245381371.1">
    <property type="nucleotide sequence ID" value="NZ_JAGIOH010000001.1"/>
</dbReference>
<evidence type="ECO:0000256" key="1">
    <source>
        <dbReference type="ARBA" id="ARBA00022777"/>
    </source>
</evidence>
<evidence type="ECO:0000259" key="3">
    <source>
        <dbReference type="Pfam" id="PF00288"/>
    </source>
</evidence>
<evidence type="ECO:0000313" key="5">
    <source>
        <dbReference type="Proteomes" id="UP001519291"/>
    </source>
</evidence>
<name>A0ABS4XXV6_9ACTN</name>
<feature type="compositionally biased region" description="Pro residues" evidence="2">
    <location>
        <begin position="315"/>
        <end position="326"/>
    </location>
</feature>
<feature type="region of interest" description="Disordered" evidence="2">
    <location>
        <begin position="306"/>
        <end position="342"/>
    </location>
</feature>
<protein>
    <submittedName>
        <fullName evidence="4">Uncharacterized protein involved in propanediol utilization</fullName>
    </submittedName>
</protein>
<dbReference type="EMBL" id="JAGIOH010000001">
    <property type="protein sequence ID" value="MBP2401343.1"/>
    <property type="molecule type" value="Genomic_DNA"/>
</dbReference>
<reference evidence="4 5" key="1">
    <citation type="submission" date="2021-03" db="EMBL/GenBank/DDBJ databases">
        <title>Sequencing the genomes of 1000 actinobacteria strains.</title>
        <authorList>
            <person name="Klenk H.-P."/>
        </authorList>
    </citation>
    <scope>NUCLEOTIDE SEQUENCE [LARGE SCALE GENOMIC DNA]</scope>
    <source>
        <strain evidence="4 5">DSM 41480</strain>
    </source>
</reference>
<keyword evidence="1" id="KW-0808">Transferase</keyword>
<dbReference type="InterPro" id="IPR012363">
    <property type="entry name" value="PduX"/>
</dbReference>
<sequence>MSVPMVTSADHAEHAGGPGARTGVGKAFGTFGELLQGALPEPRGEFLVTFPIARWATAVFHHDPDADAIVVRPAHKGKSRRVAAQVLASLGVRGGGLLDISGELPEGKGLASSSADLVATVRAVGAAWDVTFTPAQTEAFLRGIEPADGVMYDEIVAFHHRDVRLGHRLGALPPLTVVAHDEGGQVDTVTHNRKAKVFDAEERREYAALLDVLTDAVATRDVRTVGAVATRSAEMNARHRARGGFEDLRRLCHDVDGLGLVLAHSGTMLGVLLEAADPGLAGKAEHIRAGCAPLGGEVSVHRALGTGDRWTPATPATPPAAAPPRAHPSDHPSARPSHELET</sequence>
<dbReference type="InterPro" id="IPR020568">
    <property type="entry name" value="Ribosomal_Su5_D2-typ_SF"/>
</dbReference>
<gene>
    <name evidence="4" type="ORF">JO379_000812</name>
</gene>
<evidence type="ECO:0000313" key="4">
    <source>
        <dbReference type="EMBL" id="MBP2401343.1"/>
    </source>
</evidence>
<dbReference type="SUPFAM" id="SSF54211">
    <property type="entry name" value="Ribosomal protein S5 domain 2-like"/>
    <property type="match status" value="1"/>
</dbReference>
<evidence type="ECO:0000256" key="2">
    <source>
        <dbReference type="SAM" id="MobiDB-lite"/>
    </source>
</evidence>